<proteinExistence type="predicted"/>
<dbReference type="PANTHER" id="PTHR33121:SF70">
    <property type="entry name" value="SIGNALING PROTEIN YKOW"/>
    <property type="match status" value="1"/>
</dbReference>
<dbReference type="Proteomes" id="UP000254938">
    <property type="component" value="Unassembled WGS sequence"/>
</dbReference>
<feature type="domain" description="EAL" evidence="1">
    <location>
        <begin position="1"/>
        <end position="236"/>
    </location>
</feature>
<reference evidence="2 3" key="1">
    <citation type="submission" date="2018-06" db="EMBL/GenBank/DDBJ databases">
        <authorList>
            <consortium name="Pathogen Informatics"/>
            <person name="Doyle S."/>
        </authorList>
    </citation>
    <scope>NUCLEOTIDE SEQUENCE [LARGE SCALE GENOMIC DNA]</scope>
    <source>
        <strain evidence="2 3">NCTC9140</strain>
    </source>
</reference>
<protein>
    <submittedName>
        <fullName evidence="2">Cyclic diguanylate phosphodiesterase</fullName>
        <ecNumber evidence="2">3.1.4.52</ecNumber>
    </submittedName>
</protein>
<name>A0A377TQ40_KLEPN</name>
<dbReference type="SUPFAM" id="SSF141868">
    <property type="entry name" value="EAL domain-like"/>
    <property type="match status" value="1"/>
</dbReference>
<keyword evidence="2" id="KW-0378">Hydrolase</keyword>
<dbReference type="Pfam" id="PF00563">
    <property type="entry name" value="EAL"/>
    <property type="match status" value="1"/>
</dbReference>
<dbReference type="EC" id="3.1.4.52" evidence="2"/>
<dbReference type="SMART" id="SM00052">
    <property type="entry name" value="EAL"/>
    <property type="match status" value="1"/>
</dbReference>
<gene>
    <name evidence="2" type="primary">yhjH_1</name>
    <name evidence="2" type="ORF">NCTC9140_03569</name>
</gene>
<dbReference type="EMBL" id="UGKQ01000007">
    <property type="protein sequence ID" value="STS81825.1"/>
    <property type="molecule type" value="Genomic_DNA"/>
</dbReference>
<dbReference type="PROSITE" id="PS50883">
    <property type="entry name" value="EAL"/>
    <property type="match status" value="1"/>
</dbReference>
<evidence type="ECO:0000313" key="3">
    <source>
        <dbReference type="Proteomes" id="UP000254938"/>
    </source>
</evidence>
<dbReference type="GO" id="GO:0071111">
    <property type="term" value="F:cyclic-guanylate-specific phosphodiesterase activity"/>
    <property type="evidence" value="ECO:0007669"/>
    <property type="project" value="UniProtKB-EC"/>
</dbReference>
<dbReference type="InterPro" id="IPR050706">
    <property type="entry name" value="Cyclic-di-GMP_PDE-like"/>
</dbReference>
<dbReference type="PANTHER" id="PTHR33121">
    <property type="entry name" value="CYCLIC DI-GMP PHOSPHODIESTERASE PDEF"/>
    <property type="match status" value="1"/>
</dbReference>
<dbReference type="Gene3D" id="3.20.20.450">
    <property type="entry name" value="EAL domain"/>
    <property type="match status" value="1"/>
</dbReference>
<dbReference type="AlphaFoldDB" id="A0A377TQ40"/>
<evidence type="ECO:0000259" key="1">
    <source>
        <dbReference type="PROSITE" id="PS50883"/>
    </source>
</evidence>
<organism evidence="2 3">
    <name type="scientific">Klebsiella pneumoniae</name>
    <dbReference type="NCBI Taxonomy" id="573"/>
    <lineage>
        <taxon>Bacteria</taxon>
        <taxon>Pseudomonadati</taxon>
        <taxon>Pseudomonadota</taxon>
        <taxon>Gammaproteobacteria</taxon>
        <taxon>Enterobacterales</taxon>
        <taxon>Enterobacteriaceae</taxon>
        <taxon>Klebsiella/Raoultella group</taxon>
        <taxon>Klebsiella</taxon>
        <taxon>Klebsiella pneumoniae complex</taxon>
    </lineage>
</organism>
<dbReference type="InterPro" id="IPR001633">
    <property type="entry name" value="EAL_dom"/>
</dbReference>
<dbReference type="InterPro" id="IPR035919">
    <property type="entry name" value="EAL_sf"/>
</dbReference>
<sequence>MVEENAKNTSYRFVLEPAISDDGSCHSWELLTKDIIAPARNNASAPAFSFSTLTESDKLALFTRQIELLSVFDFSLVDNKPISLNIDDLLSHFILTDRYLCDFLRSCKHIALEINENFHEFIAGRELTALSTLAALCPVWLDDFGRGRTSFPLLERFRFDCVKVDKDYFWDKENDPALPGLLQSIHTLTGHVIVEGIETEKQKRLITSAGDIIGQGRYWKEEYIFFAVEGRPGAGFGYLLFFYYPVLNTPFATDSLY</sequence>
<accession>A0A377TQ40</accession>
<evidence type="ECO:0000313" key="2">
    <source>
        <dbReference type="EMBL" id="STS81825.1"/>
    </source>
</evidence>